<dbReference type="Gene3D" id="3.40.50.150">
    <property type="entry name" value="Vaccinia Virus protein VP39"/>
    <property type="match status" value="1"/>
</dbReference>
<dbReference type="InterPro" id="IPR029063">
    <property type="entry name" value="SAM-dependent_MTases_sf"/>
</dbReference>
<reference evidence="1 2" key="1">
    <citation type="submission" date="2020-02" db="EMBL/GenBank/DDBJ databases">
        <authorList>
            <person name="Hogendoorn C."/>
        </authorList>
    </citation>
    <scope>NUCLEOTIDE SEQUENCE [LARGE SCALE GENOMIC DNA]</scope>
    <source>
        <strain evidence="1">R501</strain>
    </source>
</reference>
<organism evidence="1 2">
    <name type="scientific">Candidatus Hydrogenisulfobacillus filiaventi</name>
    <dbReference type="NCBI Taxonomy" id="2707344"/>
    <lineage>
        <taxon>Bacteria</taxon>
        <taxon>Bacillati</taxon>
        <taxon>Bacillota</taxon>
        <taxon>Clostridia</taxon>
        <taxon>Eubacteriales</taxon>
        <taxon>Clostridiales Family XVII. Incertae Sedis</taxon>
        <taxon>Candidatus Hydrogenisulfobacillus</taxon>
    </lineage>
</organism>
<evidence type="ECO:0008006" key="3">
    <source>
        <dbReference type="Google" id="ProtNLM"/>
    </source>
</evidence>
<protein>
    <recommendedName>
        <fullName evidence="3">Class I SAM-dependent methyltransferase</fullName>
    </recommendedName>
</protein>
<sequence>MDIYRRINRELRTGGDWSAHQEAVRGLVAAALGQAAARRRAVVLGVGNGRDLPLAELAAAFPAVVLADVDGEALRQTAGRLRGRFPQVQWTAVEADLSGLHVRLRSWRSWPRAEAVAQVLAGVPPVPAELAPWAGSADLVLSVGVVTQLVAPVLREHLPTAPEAWPRQPADALFRGVADRHCALVDRLLAPGGMAVLVTEVFSSEGVPAARREEFLALMGGGGPDRERRVAASFPDALVLAGIFFLDACRQRQGPRPMRSWVWQPAAGRVLGMAGWIQPAGGSGGLPG</sequence>
<keyword evidence="2" id="KW-1185">Reference proteome</keyword>
<proteinExistence type="predicted"/>
<accession>A0A6F8ZJD2</accession>
<evidence type="ECO:0000313" key="1">
    <source>
        <dbReference type="EMBL" id="CAB1129764.1"/>
    </source>
</evidence>
<gene>
    <name evidence="1" type="ORF">R50_2267</name>
</gene>
<dbReference type="SUPFAM" id="SSF53335">
    <property type="entry name" value="S-adenosyl-L-methionine-dependent methyltransferases"/>
    <property type="match status" value="1"/>
</dbReference>
<dbReference type="Proteomes" id="UP000503399">
    <property type="component" value="Chromosome"/>
</dbReference>
<evidence type="ECO:0000313" key="2">
    <source>
        <dbReference type="Proteomes" id="UP000503399"/>
    </source>
</evidence>
<dbReference type="EMBL" id="LR778114">
    <property type="protein sequence ID" value="CAB1129764.1"/>
    <property type="molecule type" value="Genomic_DNA"/>
</dbReference>
<name>A0A6F8ZJD2_9FIRM</name>
<dbReference type="KEGG" id="hfv:R50_2267"/>
<dbReference type="AlphaFoldDB" id="A0A6F8ZJD2"/>